<evidence type="ECO:0000256" key="1">
    <source>
        <dbReference type="SAM" id="Phobius"/>
    </source>
</evidence>
<dbReference type="STRING" id="357809.Cphy_2498"/>
<feature type="domain" description="Peptidase S55" evidence="2">
    <location>
        <begin position="212"/>
        <end position="445"/>
    </location>
</feature>
<dbReference type="KEGG" id="cpy:Cphy_2498"/>
<accession>A9KMA5</accession>
<keyword evidence="1" id="KW-1133">Transmembrane helix</keyword>
<dbReference type="eggNOG" id="COG0750">
    <property type="taxonomic scope" value="Bacteria"/>
</dbReference>
<organism evidence="3 4">
    <name type="scientific">Lachnoclostridium phytofermentans (strain ATCC 700394 / DSM 18823 / ISDg)</name>
    <name type="common">Clostridium phytofermentans</name>
    <dbReference type="NCBI Taxonomy" id="357809"/>
    <lineage>
        <taxon>Bacteria</taxon>
        <taxon>Bacillati</taxon>
        <taxon>Bacillota</taxon>
        <taxon>Clostridia</taxon>
        <taxon>Lachnospirales</taxon>
        <taxon>Lachnospiraceae</taxon>
    </lineage>
</organism>
<dbReference type="MEROPS" id="S55.001"/>
<keyword evidence="1" id="KW-0472">Membrane</keyword>
<evidence type="ECO:0000259" key="2">
    <source>
        <dbReference type="PROSITE" id="PS51494"/>
    </source>
</evidence>
<dbReference type="InterPro" id="IPR001478">
    <property type="entry name" value="PDZ"/>
</dbReference>
<proteinExistence type="predicted"/>
<dbReference type="RefSeq" id="WP_012200512.1">
    <property type="nucleotide sequence ID" value="NC_010001.1"/>
</dbReference>
<keyword evidence="1" id="KW-0812">Transmembrane</keyword>
<dbReference type="InterPro" id="IPR008763">
    <property type="entry name" value="Peptidase_S55"/>
</dbReference>
<dbReference type="HOGENOM" id="CLU_035713_1_0_9"/>
<dbReference type="Gene3D" id="2.30.42.10">
    <property type="match status" value="1"/>
</dbReference>
<dbReference type="SMART" id="SM00228">
    <property type="entry name" value="PDZ"/>
    <property type="match status" value="1"/>
</dbReference>
<dbReference type="SUPFAM" id="SSF50494">
    <property type="entry name" value="Trypsin-like serine proteases"/>
    <property type="match status" value="1"/>
</dbReference>
<gene>
    <name evidence="3" type="ordered locus">Cphy_2498</name>
</gene>
<dbReference type="Pfam" id="PF05580">
    <property type="entry name" value="Peptidase_S55"/>
    <property type="match status" value="1"/>
</dbReference>
<evidence type="ECO:0000313" key="3">
    <source>
        <dbReference type="EMBL" id="ABX42859.1"/>
    </source>
</evidence>
<dbReference type="InterPro" id="IPR009003">
    <property type="entry name" value="Peptidase_S1_PA"/>
</dbReference>
<keyword evidence="4" id="KW-1185">Reference proteome</keyword>
<dbReference type="Proteomes" id="UP000000370">
    <property type="component" value="Chromosome"/>
</dbReference>
<dbReference type="AlphaFoldDB" id="A9KMA5"/>
<feature type="transmembrane region" description="Helical" evidence="1">
    <location>
        <begin position="21"/>
        <end position="41"/>
    </location>
</feature>
<dbReference type="EMBL" id="CP000885">
    <property type="protein sequence ID" value="ABX42859.1"/>
    <property type="molecule type" value="Genomic_DNA"/>
</dbReference>
<reference evidence="4" key="1">
    <citation type="submission" date="2007-11" db="EMBL/GenBank/DDBJ databases">
        <title>Complete genome sequence of Clostridium phytofermentans ISDg.</title>
        <authorList>
            <person name="Leschine S.B."/>
            <person name="Warnick T.A."/>
            <person name="Blanchard J.L."/>
            <person name="Schnell D.J."/>
            <person name="Petit E.L."/>
            <person name="LaTouf W.G."/>
            <person name="Copeland A."/>
            <person name="Lucas S."/>
            <person name="Lapidus A."/>
            <person name="Barry K."/>
            <person name="Glavina del Rio T."/>
            <person name="Dalin E."/>
            <person name="Tice H."/>
            <person name="Pitluck S."/>
            <person name="Kiss H."/>
            <person name="Brettin T."/>
            <person name="Bruce D."/>
            <person name="Detter J.C."/>
            <person name="Han C."/>
            <person name="Kuske C."/>
            <person name="Schmutz J."/>
            <person name="Larimer F."/>
            <person name="Land M."/>
            <person name="Hauser L."/>
            <person name="Kyrpides N."/>
            <person name="Kim E.A."/>
            <person name="Richardson P."/>
        </authorList>
    </citation>
    <scope>NUCLEOTIDE SEQUENCE [LARGE SCALE GENOMIC DNA]</scope>
    <source>
        <strain evidence="4">ATCC 700394 / DSM 18823 / ISDg</strain>
    </source>
</reference>
<evidence type="ECO:0000313" key="4">
    <source>
        <dbReference type="Proteomes" id="UP000000370"/>
    </source>
</evidence>
<sequence>MHKSLTGEINADPRKRRYRRFLVLFLILDVIGIFLFSYYILNKAIPDKIRILVDKSQNFNLKIPIQAEIESDDVTVSQIAKSNVPAGQMHIDLNKPFQLQANKTGSYKVNLKLFGWLSIKNISLDVIDTIEVIPCGGTIGITLETDGILVLGTAEVMSKDGMNYEPALNILKTGDYIMEANNQSLSSKEELIQIIQSCDGQPVSLKVKRDSEYVTLKVQPVATATGEYKIGTWIRDDTQGIGTLTFVTTTGDYGALGHGITDVDTGLLMSVKTGGVYDAEVVNIIKGKAGQPGELSGVIHENSLSKIGSITKNTPQGIFGQIVNTSDIYKRVSNNIYNSPIPIALKQEIKTGDATILCNVEGQIKEYKISIENIDFGNKTHSKGLVIKITDERLKELTGGIVQGMSGSPIIQNGKLVGAVTHVFIRDASMGYGTFIENMLEIIQQ</sequence>
<dbReference type="InterPro" id="IPR014219">
    <property type="entry name" value="SpoIVB"/>
</dbReference>
<name>A9KMA5_LACP7</name>
<dbReference type="SUPFAM" id="SSF50156">
    <property type="entry name" value="PDZ domain-like"/>
    <property type="match status" value="1"/>
</dbReference>
<dbReference type="InterPro" id="IPR036034">
    <property type="entry name" value="PDZ_sf"/>
</dbReference>
<protein>
    <submittedName>
        <fullName evidence="3">Stage IV sporulation protein B</fullName>
    </submittedName>
</protein>
<dbReference type="NCBIfam" id="TIGR02860">
    <property type="entry name" value="spore_IV_B"/>
    <property type="match status" value="1"/>
</dbReference>
<dbReference type="PROSITE" id="PS51494">
    <property type="entry name" value="SPOIVB"/>
    <property type="match status" value="1"/>
</dbReference>
<dbReference type="OrthoDB" id="9765242at2"/>